<gene>
    <name evidence="2" type="ORF">QYG89_01050</name>
</gene>
<feature type="domain" description="Serine aminopeptidase S33" evidence="1">
    <location>
        <begin position="84"/>
        <end position="208"/>
    </location>
</feature>
<dbReference type="PANTHER" id="PTHR43358">
    <property type="entry name" value="ALPHA/BETA-HYDROLASE"/>
    <property type="match status" value="1"/>
</dbReference>
<dbReference type="RefSeq" id="WP_404313773.1">
    <property type="nucleotide sequence ID" value="NZ_JAUIYO010000001.1"/>
</dbReference>
<evidence type="ECO:0000259" key="1">
    <source>
        <dbReference type="Pfam" id="PF12146"/>
    </source>
</evidence>
<proteinExistence type="predicted"/>
<keyword evidence="3" id="KW-1185">Reference proteome</keyword>
<evidence type="ECO:0000313" key="3">
    <source>
        <dbReference type="Proteomes" id="UP001619911"/>
    </source>
</evidence>
<sequence length="309" mass="35806">MKKWISALSSAAALTAAAGFYLSSRVLYMRKKNEALIYRREVEANRLDLKHYEQLPKEEVWIDSPFGYKLKAVFVTPHPGGPYMIFCHGVTETKVNSVKYMNLFLRRGFNGIIYDHRRHGESGGNTTSYGYYEKEDLQAVVHELIRREGQDVSFGIHGESMGAATTLLYAGLVEDRADFYIADCPFSDFRAQLIHQMKREIKAAPRLLIHLAEWAVFLRGRFHLTHVSPLEAVKHIQKPVLFIHSEEDDYILPSMTKELYEHKKGQKDLYLAPKGAHAQSYNEDPEAYQQAIDYFLETYYFHEKKEPRF</sequence>
<dbReference type="InterPro" id="IPR022742">
    <property type="entry name" value="Hydrolase_4"/>
</dbReference>
<dbReference type="GO" id="GO:0016787">
    <property type="term" value="F:hydrolase activity"/>
    <property type="evidence" value="ECO:0007669"/>
    <property type="project" value="UniProtKB-KW"/>
</dbReference>
<dbReference type="Gene3D" id="3.40.50.1820">
    <property type="entry name" value="alpha/beta hydrolase"/>
    <property type="match status" value="1"/>
</dbReference>
<dbReference type="InterPro" id="IPR052920">
    <property type="entry name" value="DNA-binding_regulatory"/>
</dbReference>
<name>A0ABW8I475_9BACI</name>
<organism evidence="2 3">
    <name type="scientific">Bacillus lumedeiriae</name>
    <dbReference type="NCBI Taxonomy" id="3058829"/>
    <lineage>
        <taxon>Bacteria</taxon>
        <taxon>Bacillati</taxon>
        <taxon>Bacillota</taxon>
        <taxon>Bacilli</taxon>
        <taxon>Bacillales</taxon>
        <taxon>Bacillaceae</taxon>
        <taxon>Bacillus</taxon>
    </lineage>
</organism>
<dbReference type="SUPFAM" id="SSF53474">
    <property type="entry name" value="alpha/beta-Hydrolases"/>
    <property type="match status" value="1"/>
</dbReference>
<evidence type="ECO:0000313" key="2">
    <source>
        <dbReference type="EMBL" id="MFK2824281.1"/>
    </source>
</evidence>
<comment type="caution">
    <text evidence="2">The sequence shown here is derived from an EMBL/GenBank/DDBJ whole genome shotgun (WGS) entry which is preliminary data.</text>
</comment>
<dbReference type="InterPro" id="IPR029058">
    <property type="entry name" value="AB_hydrolase_fold"/>
</dbReference>
<reference evidence="2 3" key="1">
    <citation type="submission" date="2023-07" db="EMBL/GenBank/DDBJ databases">
        <title>Bacillus lucianemedeirus sp. nov, a new species isolated from an immunobiological production facility.</title>
        <authorList>
            <person name="Costa L.V."/>
            <person name="Miranda R.V.S.L."/>
            <person name="Brandao M.L.L."/>
            <person name="Reis C.M.F."/>
            <person name="Frazao A.M."/>
            <person name="Cruz F.V."/>
            <person name="Baio P.V.P."/>
            <person name="Veras J.F.C."/>
            <person name="Ramos J.N."/>
            <person name="Vieira V."/>
        </authorList>
    </citation>
    <scope>NUCLEOTIDE SEQUENCE [LARGE SCALE GENOMIC DNA]</scope>
    <source>
        <strain evidence="2 3">B190/17</strain>
    </source>
</reference>
<dbReference type="Pfam" id="PF12146">
    <property type="entry name" value="Hydrolase_4"/>
    <property type="match status" value="1"/>
</dbReference>
<dbReference type="Proteomes" id="UP001619911">
    <property type="component" value="Unassembled WGS sequence"/>
</dbReference>
<keyword evidence="2" id="KW-0378">Hydrolase</keyword>
<dbReference type="EMBL" id="JAUIYO010000001">
    <property type="protein sequence ID" value="MFK2824281.1"/>
    <property type="molecule type" value="Genomic_DNA"/>
</dbReference>
<dbReference type="PANTHER" id="PTHR43358:SF5">
    <property type="entry name" value="EXPORTED PROTEIN"/>
    <property type="match status" value="1"/>
</dbReference>
<protein>
    <submittedName>
        <fullName evidence="2">Alpha/beta hydrolase</fullName>
    </submittedName>
</protein>
<accession>A0ABW8I475</accession>